<protein>
    <recommendedName>
        <fullName evidence="3">Replicative helicase inhibitor G39P N-terminal domain-containing protein</fullName>
    </recommendedName>
</protein>
<proteinExistence type="predicted"/>
<evidence type="ECO:0008006" key="3">
    <source>
        <dbReference type="Google" id="ProtNLM"/>
    </source>
</evidence>
<name>A0ABM6RMU8_9FIRM</name>
<evidence type="ECO:0000313" key="2">
    <source>
        <dbReference type="Proteomes" id="UP000325292"/>
    </source>
</evidence>
<keyword evidence="2" id="KW-1185">Reference proteome</keyword>
<organism evidence="1 2">
    <name type="scientific">Sulfobacillus thermotolerans</name>
    <dbReference type="NCBI Taxonomy" id="338644"/>
    <lineage>
        <taxon>Bacteria</taxon>
        <taxon>Bacillati</taxon>
        <taxon>Bacillota</taxon>
        <taxon>Clostridia</taxon>
        <taxon>Eubacteriales</taxon>
        <taxon>Clostridiales Family XVII. Incertae Sedis</taxon>
        <taxon>Sulfobacillus</taxon>
    </lineage>
</organism>
<gene>
    <name evidence="1" type="ORF">BXT84_00450</name>
</gene>
<sequence>MTRQDSLALFAILAAAYPREPLTEAQIALYEAYWADYPFAAVRAAVLRHIAQSPWFPRVSDLLALICADDGIDVDRAWAVVRQQIRAVGVYGHPEWPHPAIAAAVEALGWDTLCLSTNPEADRAHFLRFFEVAQRRYRAQQQWDELPVRLRQALSALGTGDASTTGAP</sequence>
<dbReference type="Proteomes" id="UP000325292">
    <property type="component" value="Chromosome"/>
</dbReference>
<evidence type="ECO:0000313" key="1">
    <source>
        <dbReference type="EMBL" id="AUW92606.1"/>
    </source>
</evidence>
<dbReference type="EMBL" id="CP019454">
    <property type="protein sequence ID" value="AUW92606.1"/>
    <property type="molecule type" value="Genomic_DNA"/>
</dbReference>
<reference evidence="1 2" key="1">
    <citation type="journal article" date="2019" name="Sci. Rep.">
        <title>Sulfobacillus thermotolerans: new insights into resistance and metabolic capacities of acidophilic chemolithotrophs.</title>
        <authorList>
            <person name="Panyushkina A.E."/>
            <person name="Babenko V.V."/>
            <person name="Nikitina A.S."/>
            <person name="Selezneva O.V."/>
            <person name="Tsaplina I.A."/>
            <person name="Letarova M.A."/>
            <person name="Kostryukova E.S."/>
            <person name="Letarov A.V."/>
        </authorList>
    </citation>
    <scope>NUCLEOTIDE SEQUENCE [LARGE SCALE GENOMIC DNA]</scope>
    <source>
        <strain evidence="1 2">Kr1</strain>
    </source>
</reference>
<accession>A0ABM6RMU8</accession>
<dbReference type="Gene3D" id="1.10.8.200">
    <property type="entry name" value="Replisome organizer (g39p helicase loader/inhibitor protein)"/>
    <property type="match status" value="1"/>
</dbReference>